<evidence type="ECO:0000259" key="7">
    <source>
        <dbReference type="Pfam" id="PF00347"/>
    </source>
</evidence>
<feature type="domain" description="Large ribosomal subunit protein uL6 alpha-beta" evidence="7">
    <location>
        <begin position="11"/>
        <end position="81"/>
    </location>
</feature>
<dbReference type="SUPFAM" id="SSF56053">
    <property type="entry name" value="Ribosomal protein L6"/>
    <property type="match status" value="2"/>
</dbReference>
<dbReference type="InterPro" id="IPR002358">
    <property type="entry name" value="Ribosomal_uL6_CS"/>
</dbReference>
<keyword evidence="6" id="KW-0699">rRNA-binding</keyword>
<evidence type="ECO:0000256" key="2">
    <source>
        <dbReference type="ARBA" id="ARBA00023274"/>
    </source>
</evidence>
<dbReference type="PANTHER" id="PTHR11655">
    <property type="entry name" value="60S/50S RIBOSOMAL PROTEIN L6/L9"/>
    <property type="match status" value="1"/>
</dbReference>
<name>A0A0H5BWR1_9ENTR</name>
<proteinExistence type="inferred from homology"/>
<organism evidence="8 9">
    <name type="scientific">Candidatus Westeberhardia cardiocondylae</name>
    <dbReference type="NCBI Taxonomy" id="1594731"/>
    <lineage>
        <taxon>Bacteria</taxon>
        <taxon>Pseudomonadati</taxon>
        <taxon>Pseudomonadota</taxon>
        <taxon>Gammaproteobacteria</taxon>
        <taxon>Enterobacterales</taxon>
        <taxon>Enterobacteriaceae</taxon>
        <taxon>ant endosymbionts</taxon>
        <taxon>Candidatus Westeberhardia</taxon>
    </lineage>
</organism>
<dbReference type="PROSITE" id="PS00525">
    <property type="entry name" value="RIBOSOMAL_L6_1"/>
    <property type="match status" value="1"/>
</dbReference>
<comment type="similarity">
    <text evidence="5">Belongs to the universal ribosomal protein uL6 family.</text>
</comment>
<evidence type="ECO:0000256" key="3">
    <source>
        <dbReference type="ARBA" id="ARBA00035454"/>
    </source>
</evidence>
<gene>
    <name evidence="8" type="primary">rplF</name>
    <name evidence="8" type="ORF">WEOB_096</name>
</gene>
<dbReference type="KEGG" id="wca:WEOB_096"/>
<keyword evidence="6" id="KW-0694">RNA-binding</keyword>
<evidence type="ECO:0000256" key="4">
    <source>
        <dbReference type="NCBIfam" id="TIGR03654"/>
    </source>
</evidence>
<dbReference type="STRING" id="1594731.WEOB_096"/>
<dbReference type="GO" id="GO:0003735">
    <property type="term" value="F:structural constituent of ribosome"/>
    <property type="evidence" value="ECO:0007669"/>
    <property type="project" value="UniProtKB-UniRule"/>
</dbReference>
<dbReference type="GO" id="GO:0022625">
    <property type="term" value="C:cytosolic large ribosomal subunit"/>
    <property type="evidence" value="ECO:0007669"/>
    <property type="project" value="UniProtKB-UniRule"/>
</dbReference>
<dbReference type="AlphaFoldDB" id="A0A0H5BWR1"/>
<dbReference type="EMBL" id="LN774881">
    <property type="protein sequence ID" value="CEN32054.1"/>
    <property type="molecule type" value="Genomic_DNA"/>
</dbReference>
<dbReference type="InterPro" id="IPR000702">
    <property type="entry name" value="Ribosomal_uL6-like"/>
</dbReference>
<reference evidence="9" key="1">
    <citation type="submission" date="2015-01" db="EMBL/GenBank/DDBJ databases">
        <authorList>
            <person name="Manzano-Marin A."/>
            <person name="Manzano-Marin A."/>
        </authorList>
    </citation>
    <scope>NUCLEOTIDE SEQUENCE [LARGE SCALE GENOMIC DNA]</scope>
    <source>
        <strain evidence="9">obscurior</strain>
    </source>
</reference>
<dbReference type="InterPro" id="IPR019906">
    <property type="entry name" value="Ribosomal_uL6_bac-type"/>
</dbReference>
<dbReference type="InterPro" id="IPR036789">
    <property type="entry name" value="Ribosomal_uL6-like_a/b-dom_sf"/>
</dbReference>
<dbReference type="PIRSF" id="PIRSF002162">
    <property type="entry name" value="Ribosomal_L6"/>
    <property type="match status" value="1"/>
</dbReference>
<dbReference type="Gene3D" id="3.90.930.12">
    <property type="entry name" value="Ribosomal protein L6, alpha-beta domain"/>
    <property type="match status" value="2"/>
</dbReference>
<evidence type="ECO:0000313" key="9">
    <source>
        <dbReference type="Proteomes" id="UP000242753"/>
    </source>
</evidence>
<evidence type="ECO:0000256" key="6">
    <source>
        <dbReference type="RuleBase" id="RU003870"/>
    </source>
</evidence>
<dbReference type="NCBIfam" id="TIGR03654">
    <property type="entry name" value="L6_bact"/>
    <property type="match status" value="1"/>
</dbReference>
<dbReference type="Pfam" id="PF00347">
    <property type="entry name" value="Ribosomal_L6"/>
    <property type="match status" value="2"/>
</dbReference>
<dbReference type="InterPro" id="IPR020040">
    <property type="entry name" value="Ribosomal_uL6_a/b-dom"/>
</dbReference>
<protein>
    <recommendedName>
        <fullName evidence="3 4">50S ribosomal protein L6</fullName>
    </recommendedName>
</protein>
<sequence length="178" mass="20288">MSHLTMSDLYVPEGVTVMFSGKNILIKGKFGELKSKVHDDINVDYQDNYLIFSSRKKRVNSRSLIGTTRSLLNNMLIGVTNRFRKTLQLVGIGYRFFIKKDNVVDLFLGFSHVIHYKLPEGISIKSSVQNEIIVIGIDKHLVGKTASDIRSCRPPERYKGKGIRYLNEVVLIKEAKKK</sequence>
<dbReference type="PRINTS" id="PR00059">
    <property type="entry name" value="RIBOSOMALL6"/>
</dbReference>
<dbReference type="Proteomes" id="UP000242753">
    <property type="component" value="Chromosome I"/>
</dbReference>
<evidence type="ECO:0000256" key="5">
    <source>
        <dbReference type="RuleBase" id="RU003869"/>
    </source>
</evidence>
<keyword evidence="2 5" id="KW-0687">Ribonucleoprotein</keyword>
<feature type="domain" description="Large ribosomal subunit protein uL6 alpha-beta" evidence="7">
    <location>
        <begin position="90"/>
        <end position="165"/>
    </location>
</feature>
<dbReference type="PANTHER" id="PTHR11655:SF14">
    <property type="entry name" value="LARGE RIBOSOMAL SUBUNIT PROTEIN UL6M"/>
    <property type="match status" value="1"/>
</dbReference>
<accession>A0A0H5BWR1</accession>
<keyword evidence="9" id="KW-1185">Reference proteome</keyword>
<evidence type="ECO:0000313" key="8">
    <source>
        <dbReference type="EMBL" id="CEN32054.1"/>
    </source>
</evidence>
<dbReference type="GO" id="GO:0019843">
    <property type="term" value="F:rRNA binding"/>
    <property type="evidence" value="ECO:0007669"/>
    <property type="project" value="UniProtKB-UniRule"/>
</dbReference>
<dbReference type="GO" id="GO:0002181">
    <property type="term" value="P:cytoplasmic translation"/>
    <property type="evidence" value="ECO:0007669"/>
    <property type="project" value="TreeGrafter"/>
</dbReference>
<comment type="function">
    <text evidence="6">This protein binds to the 23S rRNA, and is important in its secondary structure. It is located near the subunit interface in the base of the L7/L12 stalk, and near the tRNA binding site of the peptidyltransferase center.</text>
</comment>
<evidence type="ECO:0000256" key="1">
    <source>
        <dbReference type="ARBA" id="ARBA00022980"/>
    </source>
</evidence>
<dbReference type="RefSeq" id="WP_281263956.1">
    <property type="nucleotide sequence ID" value="NZ_LN774881.1"/>
</dbReference>
<keyword evidence="1 5" id="KW-0689">Ribosomal protein</keyword>